<dbReference type="RefSeq" id="WP_259428121.1">
    <property type="nucleotide sequence ID" value="NZ_JANWTC010000007.1"/>
</dbReference>
<name>A0ABT2G043_9CORY</name>
<dbReference type="CDD" id="cd00085">
    <property type="entry name" value="HNHc"/>
    <property type="match status" value="1"/>
</dbReference>
<dbReference type="InterPro" id="IPR003615">
    <property type="entry name" value="HNH_nuc"/>
</dbReference>
<feature type="domain" description="HNH nuclease" evidence="1">
    <location>
        <begin position="289"/>
        <end position="341"/>
    </location>
</feature>
<keyword evidence="2" id="KW-0540">Nuclease</keyword>
<reference evidence="2 3" key="1">
    <citation type="submission" date="2022-08" db="EMBL/GenBank/DDBJ databases">
        <title>YIM 101645 draft genome.</title>
        <authorList>
            <person name="Chen X."/>
        </authorList>
    </citation>
    <scope>NUCLEOTIDE SEQUENCE [LARGE SCALE GENOMIC DNA]</scope>
    <source>
        <strain evidence="2 3">YIM 101645</strain>
    </source>
</reference>
<protein>
    <submittedName>
        <fullName evidence="2">HNH endonuclease</fullName>
    </submittedName>
</protein>
<keyword evidence="2" id="KW-0378">Hydrolase</keyword>
<accession>A0ABT2G043</accession>
<dbReference type="Gene3D" id="1.10.30.50">
    <property type="match status" value="1"/>
</dbReference>
<dbReference type="GO" id="GO:0004519">
    <property type="term" value="F:endonuclease activity"/>
    <property type="evidence" value="ECO:0007669"/>
    <property type="project" value="UniProtKB-KW"/>
</dbReference>
<comment type="caution">
    <text evidence="2">The sequence shown here is derived from an EMBL/GenBank/DDBJ whole genome shotgun (WGS) entry which is preliminary data.</text>
</comment>
<gene>
    <name evidence="2" type="ORF">NYP18_10395</name>
</gene>
<dbReference type="SMART" id="SM00507">
    <property type="entry name" value="HNHc"/>
    <property type="match status" value="1"/>
</dbReference>
<keyword evidence="3" id="KW-1185">Reference proteome</keyword>
<dbReference type="Proteomes" id="UP001205965">
    <property type="component" value="Unassembled WGS sequence"/>
</dbReference>
<dbReference type="InterPro" id="IPR002711">
    <property type="entry name" value="HNH"/>
</dbReference>
<keyword evidence="2" id="KW-0255">Endonuclease</keyword>
<sequence length="422" mass="46495">MLTIVKDMTDKKLTRSITDTHLSLTRLKAEFIVTLAEFHDRGLARRHGATSTADWAARTQDIARRTAVEYIQVGTRLRPFTLLAAAFLDGRITYSKLRLLLRYMTTDNEPELLALALAHPLTELETLLAGRDRVDGGKKKAKNRLSVAVDPETGGVRFWGSLDPERGAEFLAALKIAELSQKEESGEEDADRQSANTRFGPPVAAGMSSAFAAMCHIVRSSPQNRVTAPGAQVNVLMTLDNRAYIPGHYGGQTGDVLRNALNGEMRVHLLDARGLHLKLSRRARVVTAAQEKALLARWGWRCASPGCGHNRWIQFHHIRSWAEGGETNLDNLIPLCTAHHIMLGNDELVIVPDAVDPALLRFRFAGGESYTSADRQPPMFDAALGRWADAYDHGPVPEGDEDLLQVWEAQDSFADVPAGQRG</sequence>
<dbReference type="Pfam" id="PF01844">
    <property type="entry name" value="HNH"/>
    <property type="match status" value="1"/>
</dbReference>
<dbReference type="EMBL" id="JANWTC010000007">
    <property type="protein sequence ID" value="MCS5480063.1"/>
    <property type="molecule type" value="Genomic_DNA"/>
</dbReference>
<evidence type="ECO:0000259" key="1">
    <source>
        <dbReference type="SMART" id="SM00507"/>
    </source>
</evidence>
<organism evidence="2 3">
    <name type="scientific">Corynebacterium lemuris</name>
    <dbReference type="NCBI Taxonomy" id="1859292"/>
    <lineage>
        <taxon>Bacteria</taxon>
        <taxon>Bacillati</taxon>
        <taxon>Actinomycetota</taxon>
        <taxon>Actinomycetes</taxon>
        <taxon>Mycobacteriales</taxon>
        <taxon>Corynebacteriaceae</taxon>
        <taxon>Corynebacterium</taxon>
    </lineage>
</organism>
<evidence type="ECO:0000313" key="2">
    <source>
        <dbReference type="EMBL" id="MCS5480063.1"/>
    </source>
</evidence>
<evidence type="ECO:0000313" key="3">
    <source>
        <dbReference type="Proteomes" id="UP001205965"/>
    </source>
</evidence>
<proteinExistence type="predicted"/>